<name>A0A8S0X6L4_9FIRM</name>
<keyword evidence="1" id="KW-0732">Signal</keyword>
<dbReference type="SUPFAM" id="SSF53850">
    <property type="entry name" value="Periplasmic binding protein-like II"/>
    <property type="match status" value="1"/>
</dbReference>
<dbReference type="GO" id="GO:0015833">
    <property type="term" value="P:peptide transport"/>
    <property type="evidence" value="ECO:0007669"/>
    <property type="project" value="TreeGrafter"/>
</dbReference>
<dbReference type="GO" id="GO:0043190">
    <property type="term" value="C:ATP-binding cassette (ABC) transporter complex"/>
    <property type="evidence" value="ECO:0007669"/>
    <property type="project" value="InterPro"/>
</dbReference>
<dbReference type="PIRSF" id="PIRSF002741">
    <property type="entry name" value="MppA"/>
    <property type="match status" value="1"/>
</dbReference>
<feature type="chain" id="PRO_5035915624" evidence="1">
    <location>
        <begin position="35"/>
        <end position="561"/>
    </location>
</feature>
<dbReference type="AlphaFoldDB" id="A0A8S0X6L4"/>
<dbReference type="Proteomes" id="UP000836597">
    <property type="component" value="Chromosome"/>
</dbReference>
<dbReference type="Gene3D" id="3.10.105.10">
    <property type="entry name" value="Dipeptide-binding Protein, Domain 3"/>
    <property type="match status" value="1"/>
</dbReference>
<dbReference type="InterPro" id="IPR030678">
    <property type="entry name" value="Peptide/Ni-bd"/>
</dbReference>
<keyword evidence="5" id="KW-1185">Reference proteome</keyword>
<evidence type="ECO:0000313" key="3">
    <source>
        <dbReference type="EMBL" id="CAA7602640.1"/>
    </source>
</evidence>
<accession>A0A8S0X6L4</accession>
<reference evidence="3" key="2">
    <citation type="submission" date="2020-01" db="EMBL/GenBank/DDBJ databases">
        <authorList>
            <person name="Hornung B."/>
        </authorList>
    </citation>
    <scope>NUCLEOTIDE SEQUENCE</scope>
    <source>
        <strain evidence="3">PacBioINE</strain>
    </source>
</reference>
<dbReference type="PANTHER" id="PTHR30290">
    <property type="entry name" value="PERIPLASMIC BINDING COMPONENT OF ABC TRANSPORTER"/>
    <property type="match status" value="1"/>
</dbReference>
<evidence type="ECO:0000313" key="4">
    <source>
        <dbReference type="EMBL" id="CEJ09163.1"/>
    </source>
</evidence>
<dbReference type="EMBL" id="CDGJ01000114">
    <property type="protein sequence ID" value="CEJ09163.1"/>
    <property type="molecule type" value="Genomic_DNA"/>
</dbReference>
<dbReference type="Proteomes" id="UP001071230">
    <property type="component" value="Unassembled WGS sequence"/>
</dbReference>
<feature type="signal peptide" evidence="1">
    <location>
        <begin position="1"/>
        <end position="34"/>
    </location>
</feature>
<protein>
    <submittedName>
        <fullName evidence="4">Periplasmic dipeptide transport protein</fullName>
    </submittedName>
    <submittedName>
        <fullName evidence="3">Solute-binding protein family 5 domain</fullName>
    </submittedName>
</protein>
<dbReference type="GO" id="GO:0042597">
    <property type="term" value="C:periplasmic space"/>
    <property type="evidence" value="ECO:0007669"/>
    <property type="project" value="UniProtKB-ARBA"/>
</dbReference>
<dbReference type="InterPro" id="IPR000914">
    <property type="entry name" value="SBP_5_dom"/>
</dbReference>
<evidence type="ECO:0000259" key="2">
    <source>
        <dbReference type="Pfam" id="PF00496"/>
    </source>
</evidence>
<gene>
    <name evidence="3" type="ORF">DEACI_3319</name>
    <name evidence="4" type="ORF">DEACI_3646</name>
</gene>
<evidence type="ECO:0000256" key="1">
    <source>
        <dbReference type="SAM" id="SignalP"/>
    </source>
</evidence>
<dbReference type="KEGG" id="aacx:DEACI_3319"/>
<dbReference type="RefSeq" id="WP_240985974.1">
    <property type="nucleotide sequence ID" value="NZ_CDGJ01000114.1"/>
</dbReference>
<dbReference type="PROSITE" id="PS51257">
    <property type="entry name" value="PROKAR_LIPOPROTEIN"/>
    <property type="match status" value="1"/>
</dbReference>
<dbReference type="GO" id="GO:1904680">
    <property type="term" value="F:peptide transmembrane transporter activity"/>
    <property type="evidence" value="ECO:0007669"/>
    <property type="project" value="TreeGrafter"/>
</dbReference>
<dbReference type="CDD" id="cd00995">
    <property type="entry name" value="PBP2_NikA_DppA_OppA_like"/>
    <property type="match status" value="1"/>
</dbReference>
<sequence length="561" mass="62696">MPTQTRRKSLKVGVLTLSLLLVSALSGCGRPATSQTQQSAGNLTPQRGGVLRMWRQSDPKSLDPAHCSDLGSCDVQQNIYDGLLTWDQSGKKIIPDLAVAMPTVSNGGKTYTFQLRTDVKFQNGDPLTADDVVYSFNREASKSIASEGESYFSMIKGMDDVFAGKAQTVSGVVKKGEYTVEFDLNQPNRTFLDVLTIPYAYILDKKYTSSLASPAELSQRPMGTGPFRFVEWKKGQEIKLVRNPAYFMKDQDGRQLPYMDGITWNLGYSDSVAYLKFKDKKLDFAWIPTADFVNTMNDANMKKDVKSLVVNDYWYLGGNIKKSPWNQTLVRQALEYAIDKKALLKLYNNRAVPAWGILPPNMPGYLANPAGYKYDPQKAKALLAQAGYPQGLPGEHAMIYPKNNVTNVLATNIQAQLAAVGVRVRLDGVPHAQYVNTVSEGKEDLVYGDWMQDYPDPDDFLNILFNSNQIPSNNNVCYSNPAVDKQLDTLATETDLQNAIPGYQAAERQILLDGAVVPLYHDKEFYLVQPWVHNAELHPVFVYFYYPTMWIDARAEQAATK</sequence>
<proteinExistence type="predicted"/>
<reference evidence="4" key="1">
    <citation type="submission" date="2014-11" db="EMBL/GenBank/DDBJ databases">
        <authorList>
            <person name="Hornung B.V."/>
        </authorList>
    </citation>
    <scope>NUCLEOTIDE SEQUENCE</scope>
    <source>
        <strain evidence="4">INE</strain>
    </source>
</reference>
<dbReference type="EMBL" id="LR746496">
    <property type="protein sequence ID" value="CAA7602640.1"/>
    <property type="molecule type" value="Genomic_DNA"/>
</dbReference>
<dbReference type="Gene3D" id="3.40.190.10">
    <property type="entry name" value="Periplasmic binding protein-like II"/>
    <property type="match status" value="1"/>
</dbReference>
<dbReference type="InterPro" id="IPR039424">
    <property type="entry name" value="SBP_5"/>
</dbReference>
<feature type="domain" description="Solute-binding protein family 5" evidence="2">
    <location>
        <begin position="92"/>
        <end position="469"/>
    </location>
</feature>
<evidence type="ECO:0000313" key="5">
    <source>
        <dbReference type="Proteomes" id="UP001071230"/>
    </source>
</evidence>
<organism evidence="3">
    <name type="scientific">Acididesulfobacillus acetoxydans</name>
    <dbReference type="NCBI Taxonomy" id="1561005"/>
    <lineage>
        <taxon>Bacteria</taxon>
        <taxon>Bacillati</taxon>
        <taxon>Bacillota</taxon>
        <taxon>Clostridia</taxon>
        <taxon>Eubacteriales</taxon>
        <taxon>Peptococcaceae</taxon>
        <taxon>Acididesulfobacillus</taxon>
    </lineage>
</organism>
<dbReference type="Pfam" id="PF00496">
    <property type="entry name" value="SBP_bac_5"/>
    <property type="match status" value="1"/>
</dbReference>